<evidence type="ECO:0000256" key="1">
    <source>
        <dbReference type="SAM" id="MobiDB-lite"/>
    </source>
</evidence>
<dbReference type="GO" id="GO:0008409">
    <property type="term" value="F:5'-3' exonuclease activity"/>
    <property type="evidence" value="ECO:0007669"/>
    <property type="project" value="TreeGrafter"/>
</dbReference>
<dbReference type="PRINTS" id="PR00853">
    <property type="entry name" value="XPGRADSUPER"/>
</dbReference>
<sequence>MGSSELWDQISQYSVPRIAFKKFVSDFVEKNGRFPRIAVDGYLWLFECGYFDVPKNKPKTLLNWLRKLKEMLHLNCFIVVVFDGTFKFDGKRQKRRNAATLWESYWLMSSMKDLNHDHLCYVDSYILKCCQILNIEVVNAPGEGEAQCAYLQNTGEVDFVLSNDADVLSFGARKVLKNYSKHGWDDLPNSSNSPSKSKQNERFVTYVDLESIPDWDRNRFILFNLLVGNDYNIGVKNLGGKRAAILAKIRDPDVSGKLDSVLSGASFNGKEEVQQKWDSYGKDILQLIKEKGNTLFGVNLKSMNGLSQLKDWPDVTVGLFYKDAIVHRSKLRNNSTKIELNIEALKNLMKTNGIIKFVADFEKWLHEYLHHCFIVSFIWQHPDPFNGSYRLTEYRNVSLCDNVHRYKEVCVRYKSFLPIKSHQGNGEPFKTQEKVSANNSRSMQGSPTKSVSKSPTKSTILRSKYPHYVWLPSGVIPKPLLNHLDKELSGEEARQAMLRSSRKTSPNKTRGRSLSPQKSTLDRFLNKRQHTESPVKNLTFALLQEQSSDHFMNVPPSHETAPNKFTLEHIPHINLVDTDSDSESYSQEDT</sequence>
<evidence type="ECO:0000259" key="2">
    <source>
        <dbReference type="SMART" id="SM00484"/>
    </source>
</evidence>
<feature type="compositionally biased region" description="Basic and acidic residues" evidence="1">
    <location>
        <begin position="520"/>
        <end position="530"/>
    </location>
</feature>
<dbReference type="Pfam" id="PF00867">
    <property type="entry name" value="XPG_I"/>
    <property type="match status" value="1"/>
</dbReference>
<feature type="domain" description="XPG-I" evidence="2">
    <location>
        <begin position="131"/>
        <end position="203"/>
    </location>
</feature>
<dbReference type="InterPro" id="IPR029060">
    <property type="entry name" value="PIN-like_dom_sf"/>
</dbReference>
<dbReference type="GO" id="GO:0005634">
    <property type="term" value="C:nucleus"/>
    <property type="evidence" value="ECO:0007669"/>
    <property type="project" value="TreeGrafter"/>
</dbReference>
<feature type="compositionally biased region" description="Low complexity" evidence="1">
    <location>
        <begin position="446"/>
        <end position="457"/>
    </location>
</feature>
<dbReference type="GO" id="GO:0017108">
    <property type="term" value="F:5'-flap endonuclease activity"/>
    <property type="evidence" value="ECO:0007669"/>
    <property type="project" value="TreeGrafter"/>
</dbReference>
<dbReference type="SUPFAM" id="SSF47807">
    <property type="entry name" value="5' to 3' exonuclease, C-terminal subdomain"/>
    <property type="match status" value="1"/>
</dbReference>
<organism evidence="3 4">
    <name type="scientific">Kluyveromyces dobzhanskii CBS 2104</name>
    <dbReference type="NCBI Taxonomy" id="1427455"/>
    <lineage>
        <taxon>Eukaryota</taxon>
        <taxon>Fungi</taxon>
        <taxon>Dikarya</taxon>
        <taxon>Ascomycota</taxon>
        <taxon>Saccharomycotina</taxon>
        <taxon>Saccharomycetes</taxon>
        <taxon>Saccharomycetales</taxon>
        <taxon>Saccharomycetaceae</taxon>
        <taxon>Kluyveromyces</taxon>
    </lineage>
</organism>
<dbReference type="EMBL" id="CCBQ010000001">
    <property type="protein sequence ID" value="CDO91719.1"/>
    <property type="molecule type" value="Genomic_DNA"/>
</dbReference>
<dbReference type="GO" id="GO:0005737">
    <property type="term" value="C:cytoplasm"/>
    <property type="evidence" value="ECO:0007669"/>
    <property type="project" value="TreeGrafter"/>
</dbReference>
<dbReference type="Gene3D" id="3.40.50.1010">
    <property type="entry name" value="5'-nuclease"/>
    <property type="match status" value="1"/>
</dbReference>
<protein>
    <submittedName>
        <fullName evidence="3">WGS project CCBQ000000000 data, contig 00028</fullName>
    </submittedName>
</protein>
<dbReference type="GO" id="GO:0006281">
    <property type="term" value="P:DNA repair"/>
    <property type="evidence" value="ECO:0007669"/>
    <property type="project" value="UniProtKB-ARBA"/>
</dbReference>
<dbReference type="OrthoDB" id="2959108at2759"/>
<reference evidence="3 4" key="1">
    <citation type="submission" date="2014-03" db="EMBL/GenBank/DDBJ databases">
        <title>The genome of Kluyveromyces dobzhanskii.</title>
        <authorList>
            <person name="Nystedt B."/>
            <person name="Astrom S."/>
        </authorList>
    </citation>
    <scope>NUCLEOTIDE SEQUENCE [LARGE SCALE GENOMIC DNA]</scope>
    <source>
        <strain evidence="3 4">CBS 2104</strain>
    </source>
</reference>
<dbReference type="InterPro" id="IPR006086">
    <property type="entry name" value="XPG-I_dom"/>
</dbReference>
<dbReference type="CDD" id="cd09870">
    <property type="entry name" value="PIN_YEN1"/>
    <property type="match status" value="1"/>
</dbReference>
<evidence type="ECO:0000313" key="4">
    <source>
        <dbReference type="Proteomes" id="UP000031516"/>
    </source>
</evidence>
<gene>
    <name evidence="3" type="ORF">KLDO_g51</name>
</gene>
<dbReference type="PANTHER" id="PTHR11081">
    <property type="entry name" value="FLAP ENDONUCLEASE FAMILY MEMBER"/>
    <property type="match status" value="1"/>
</dbReference>
<dbReference type="AlphaFoldDB" id="A0A0A8L0K7"/>
<dbReference type="InterPro" id="IPR006084">
    <property type="entry name" value="XPG/Rad2"/>
</dbReference>
<evidence type="ECO:0000313" key="3">
    <source>
        <dbReference type="EMBL" id="CDO91719.1"/>
    </source>
</evidence>
<accession>A0A0A8L0K7</accession>
<feature type="compositionally biased region" description="Polar residues" evidence="1">
    <location>
        <begin position="503"/>
        <end position="519"/>
    </location>
</feature>
<dbReference type="SMART" id="SM00484">
    <property type="entry name" value="XPGI"/>
    <property type="match status" value="1"/>
</dbReference>
<dbReference type="Proteomes" id="UP000031516">
    <property type="component" value="Unassembled WGS sequence"/>
</dbReference>
<name>A0A0A8L0K7_9SACH</name>
<feature type="compositionally biased region" description="Polar residues" evidence="1">
    <location>
        <begin position="434"/>
        <end position="445"/>
    </location>
</feature>
<comment type="caution">
    <text evidence="3">The sequence shown here is derived from an EMBL/GenBank/DDBJ whole genome shotgun (WGS) entry which is preliminary data.</text>
</comment>
<dbReference type="SUPFAM" id="SSF88723">
    <property type="entry name" value="PIN domain-like"/>
    <property type="match status" value="1"/>
</dbReference>
<feature type="region of interest" description="Disordered" evidence="1">
    <location>
        <begin position="424"/>
        <end position="457"/>
    </location>
</feature>
<proteinExistence type="predicted"/>
<dbReference type="InterPro" id="IPR036279">
    <property type="entry name" value="5-3_exonuclease_C_sf"/>
</dbReference>
<keyword evidence="4" id="KW-1185">Reference proteome</keyword>
<dbReference type="PANTHER" id="PTHR11081:SF72">
    <property type="entry name" value="HOLLIDAY JUNCTION RESOLVASE YEN1"/>
    <property type="match status" value="1"/>
</dbReference>
<feature type="region of interest" description="Disordered" evidence="1">
    <location>
        <begin position="491"/>
        <end position="530"/>
    </location>
</feature>